<dbReference type="EMBL" id="CP006569">
    <property type="protein sequence ID" value="AHF76338.1"/>
    <property type="molecule type" value="Genomic_DNA"/>
</dbReference>
<protein>
    <submittedName>
        <fullName evidence="3">Transcriptional regulator, PAS and GerE domains</fullName>
    </submittedName>
</protein>
<evidence type="ECO:0000259" key="2">
    <source>
        <dbReference type="PROSITE" id="PS50043"/>
    </source>
</evidence>
<dbReference type="InterPro" id="IPR036388">
    <property type="entry name" value="WH-like_DNA-bd_sf"/>
</dbReference>
<dbReference type="HOGENOM" id="CLU_075576_1_0_6"/>
<accession>W0HW04</accession>
<evidence type="ECO:0000313" key="3">
    <source>
        <dbReference type="EMBL" id="AHF76338.1"/>
    </source>
</evidence>
<dbReference type="SMART" id="SM00421">
    <property type="entry name" value="HTH_LUXR"/>
    <property type="match status" value="1"/>
</dbReference>
<evidence type="ECO:0000256" key="1">
    <source>
        <dbReference type="ARBA" id="ARBA00023125"/>
    </source>
</evidence>
<proteinExistence type="predicted"/>
<dbReference type="Gene3D" id="1.10.10.10">
    <property type="entry name" value="Winged helix-like DNA-binding domain superfamily/Winged helix DNA-binding domain"/>
    <property type="match status" value="1"/>
</dbReference>
<evidence type="ECO:0000313" key="4">
    <source>
        <dbReference type="Proteomes" id="UP000019028"/>
    </source>
</evidence>
<dbReference type="RefSeq" id="WP_025421472.1">
    <property type="nucleotide sequence ID" value="NZ_CP006569.1"/>
</dbReference>
<dbReference type="GO" id="GO:0003677">
    <property type="term" value="F:DNA binding"/>
    <property type="evidence" value="ECO:0007669"/>
    <property type="project" value="UniProtKB-KW"/>
</dbReference>
<keyword evidence="4" id="KW-1185">Reference proteome</keyword>
<dbReference type="Proteomes" id="UP000019028">
    <property type="component" value="Chromosome"/>
</dbReference>
<dbReference type="PROSITE" id="PS50043">
    <property type="entry name" value="HTH_LUXR_2"/>
    <property type="match status" value="1"/>
</dbReference>
<dbReference type="SUPFAM" id="SSF46894">
    <property type="entry name" value="C-terminal effector domain of the bipartite response regulators"/>
    <property type="match status" value="1"/>
</dbReference>
<keyword evidence="1" id="KW-0238">DNA-binding</keyword>
<dbReference type="PATRIC" id="fig|1239307.3.peg.1373"/>
<dbReference type="GO" id="GO:0006355">
    <property type="term" value="P:regulation of DNA-templated transcription"/>
    <property type="evidence" value="ECO:0007669"/>
    <property type="project" value="InterPro"/>
</dbReference>
<dbReference type="InterPro" id="IPR016032">
    <property type="entry name" value="Sig_transdc_resp-reg_C-effctor"/>
</dbReference>
<dbReference type="OrthoDB" id="9802186at2"/>
<dbReference type="KEGG" id="sod:Sant_1276"/>
<feature type="domain" description="HTH luxR-type" evidence="2">
    <location>
        <begin position="153"/>
        <end position="219"/>
    </location>
</feature>
<dbReference type="AlphaFoldDB" id="W0HW04"/>
<name>W0HW04_9GAMM</name>
<dbReference type="Pfam" id="PF00196">
    <property type="entry name" value="GerE"/>
    <property type="match status" value="1"/>
</dbReference>
<organism evidence="3 4">
    <name type="scientific">Sodalis praecaptivus</name>
    <dbReference type="NCBI Taxonomy" id="1239307"/>
    <lineage>
        <taxon>Bacteria</taxon>
        <taxon>Pseudomonadati</taxon>
        <taxon>Pseudomonadota</taxon>
        <taxon>Gammaproteobacteria</taxon>
        <taxon>Enterobacterales</taxon>
        <taxon>Bruguierivoracaceae</taxon>
        <taxon>Sodalis</taxon>
    </lineage>
</organism>
<dbReference type="InterPro" id="IPR000792">
    <property type="entry name" value="Tscrpt_reg_LuxR_C"/>
</dbReference>
<reference evidence="3 4" key="1">
    <citation type="journal article" date="2014" name="Genome Biol. Evol.">
        <title>Genome degeneration and adaptation in a nascent stage of symbiosis.</title>
        <authorList>
            <person name="Oakeson K.F."/>
            <person name="Gil R."/>
            <person name="Clayton A.L."/>
            <person name="Dunn D.M."/>
            <person name="von Niederhausern A.C."/>
            <person name="Hamil C."/>
            <person name="Aoyagi A."/>
            <person name="Duval B."/>
            <person name="Baca A."/>
            <person name="Silva F.J."/>
            <person name="Vallier A."/>
            <person name="Jackson D.G."/>
            <person name="Latorre A."/>
            <person name="Weiss R.B."/>
            <person name="Heddi A."/>
            <person name="Moya A."/>
            <person name="Dale C."/>
        </authorList>
    </citation>
    <scope>NUCLEOTIDE SEQUENCE [LARGE SCALE GENOMIC DNA]</scope>
    <source>
        <strain evidence="3 4">HS1</strain>
    </source>
</reference>
<sequence length="237" mass="26964">MVQKSDANRKKLILDSLNTIPLVSFMERCHVPWGIRDSTSHNLYTNQAGMAFLNIPDGFDFAGRSDDECPCPWSELAPEFTAHDRQAETSPAGAEIIATSYYGRDAQLAPYHIIKFPLFDKRGEILGNIWYAQKFKFISLGELHNPIKPSIITLTPPVTLFTEKEHRIIFYAIQKMSVKKIAAKLFVSHRTIENSLCKIYRKVQATSLNGLIEYCHETGLNCYVPKKLLKPGVNFLW</sequence>
<gene>
    <name evidence="3" type="ORF">Sant_1276</name>
</gene>